<evidence type="ECO:0000313" key="3">
    <source>
        <dbReference type="Proteomes" id="UP000565572"/>
    </source>
</evidence>
<gene>
    <name evidence="2" type="ORF">FHX39_002042</name>
</gene>
<feature type="transmembrane region" description="Helical" evidence="1">
    <location>
        <begin position="36"/>
        <end position="58"/>
    </location>
</feature>
<accession>A0A7W5P742</accession>
<dbReference type="RefSeq" id="WP_183338081.1">
    <property type="nucleotide sequence ID" value="NZ_JACHZG010000001.1"/>
</dbReference>
<name>A0A7W5P742_9ACTN</name>
<keyword evidence="3" id="KW-1185">Reference proteome</keyword>
<reference evidence="2 3" key="1">
    <citation type="submission" date="2020-08" db="EMBL/GenBank/DDBJ databases">
        <title>Sequencing the genomes of 1000 actinobacteria strains.</title>
        <authorList>
            <person name="Klenk H.-P."/>
        </authorList>
    </citation>
    <scope>NUCLEOTIDE SEQUENCE [LARGE SCALE GENOMIC DNA]</scope>
    <source>
        <strain evidence="2 3">DSM 11053</strain>
    </source>
</reference>
<proteinExistence type="predicted"/>
<comment type="caution">
    <text evidence="2">The sequence shown here is derived from an EMBL/GenBank/DDBJ whole genome shotgun (WGS) entry which is preliminary data.</text>
</comment>
<organism evidence="2 3">
    <name type="scientific">Microlunatus antarcticus</name>
    <dbReference type="NCBI Taxonomy" id="53388"/>
    <lineage>
        <taxon>Bacteria</taxon>
        <taxon>Bacillati</taxon>
        <taxon>Actinomycetota</taxon>
        <taxon>Actinomycetes</taxon>
        <taxon>Propionibacteriales</taxon>
        <taxon>Propionibacteriaceae</taxon>
        <taxon>Microlunatus</taxon>
    </lineage>
</organism>
<dbReference type="EMBL" id="JACHZG010000001">
    <property type="protein sequence ID" value="MBB3327098.1"/>
    <property type="molecule type" value="Genomic_DNA"/>
</dbReference>
<keyword evidence="1" id="KW-1133">Transmembrane helix</keyword>
<sequence>MRTTLRLRAILAGLLGGLLGAATSLANHGHGLAPSYISQLLDAPWTWVAVGLVPCFAARSWSRSAFLSAVALWAAVLCYDLMDLHFGVYTGLASADPSSSIVTDWLSFGSDVVGYGVVAAIAAAGLGLIVTVIRRGGVLGLLAQMVVPSYAAWEGHVRVRDARAVGDSTAHVIGTNQAVTAMALAAVILLASTGAARLGLAASRDRSAIDRSVRPT</sequence>
<keyword evidence="1" id="KW-0472">Membrane</keyword>
<protein>
    <submittedName>
        <fullName evidence="2">Uncharacterized protein</fullName>
    </submittedName>
</protein>
<evidence type="ECO:0000256" key="1">
    <source>
        <dbReference type="SAM" id="Phobius"/>
    </source>
</evidence>
<feature type="transmembrane region" description="Helical" evidence="1">
    <location>
        <begin position="112"/>
        <end position="133"/>
    </location>
</feature>
<feature type="transmembrane region" description="Helical" evidence="1">
    <location>
        <begin position="70"/>
        <end position="92"/>
    </location>
</feature>
<dbReference type="Proteomes" id="UP000565572">
    <property type="component" value="Unassembled WGS sequence"/>
</dbReference>
<keyword evidence="1" id="KW-0812">Transmembrane</keyword>
<dbReference type="AlphaFoldDB" id="A0A7W5P742"/>
<evidence type="ECO:0000313" key="2">
    <source>
        <dbReference type="EMBL" id="MBB3327098.1"/>
    </source>
</evidence>